<evidence type="ECO:0000259" key="1">
    <source>
        <dbReference type="Pfam" id="PF13676"/>
    </source>
</evidence>
<dbReference type="InterPro" id="IPR035897">
    <property type="entry name" value="Toll_tir_struct_dom_sf"/>
</dbReference>
<dbReference type="Proteomes" id="UP000230709">
    <property type="component" value="Chromosome"/>
</dbReference>
<dbReference type="Pfam" id="PF13676">
    <property type="entry name" value="TIR_2"/>
    <property type="match status" value="1"/>
</dbReference>
<dbReference type="SUPFAM" id="SSF52200">
    <property type="entry name" value="Toll/Interleukin receptor TIR domain"/>
    <property type="match status" value="1"/>
</dbReference>
<keyword evidence="3" id="KW-1185">Reference proteome</keyword>
<organism evidence="2 3">
    <name type="scientific">Methylosinus trichosporium (strain ATCC 35070 / NCIMB 11131 / UNIQEM 75 / OB3b)</name>
    <dbReference type="NCBI Taxonomy" id="595536"/>
    <lineage>
        <taxon>Bacteria</taxon>
        <taxon>Pseudomonadati</taxon>
        <taxon>Pseudomonadota</taxon>
        <taxon>Alphaproteobacteria</taxon>
        <taxon>Hyphomicrobiales</taxon>
        <taxon>Methylocystaceae</taxon>
        <taxon>Methylosinus</taxon>
    </lineage>
</organism>
<dbReference type="InterPro" id="IPR000157">
    <property type="entry name" value="TIR_dom"/>
</dbReference>
<dbReference type="Gene3D" id="3.40.50.10140">
    <property type="entry name" value="Toll/interleukin-1 receptor homology (TIR) domain"/>
    <property type="match status" value="1"/>
</dbReference>
<proteinExistence type="predicted"/>
<sequence>MKFFLSHGQDDRRYAASLAAEIERRGGTVWRDAALSPGSSWEDGLRKAIECSDAMILVLPQTGASGANFAVFEAGAAKALGKKVFVVAPNADGRDLPVNIADVAIFDAANKPLDEVVGALIRYAS</sequence>
<evidence type="ECO:0000313" key="3">
    <source>
        <dbReference type="Proteomes" id="UP000230709"/>
    </source>
</evidence>
<evidence type="ECO:0000313" key="2">
    <source>
        <dbReference type="EMBL" id="ATQ69160.1"/>
    </source>
</evidence>
<protein>
    <submittedName>
        <fullName evidence="2">TIR domain-containing protein</fullName>
    </submittedName>
</protein>
<dbReference type="RefSeq" id="WP_003610126.1">
    <property type="nucleotide sequence ID" value="NZ_ADVE02000001.1"/>
</dbReference>
<feature type="domain" description="TIR" evidence="1">
    <location>
        <begin position="3"/>
        <end position="108"/>
    </location>
</feature>
<accession>A0A2D2D2E8</accession>
<dbReference type="STRING" id="595536.GCA_000178815_02045"/>
<dbReference type="KEGG" id="mtw:CQW49_15685"/>
<dbReference type="EMBL" id="CP023737">
    <property type="protein sequence ID" value="ATQ69160.1"/>
    <property type="molecule type" value="Genomic_DNA"/>
</dbReference>
<reference evidence="3" key="1">
    <citation type="submission" date="2017-10" db="EMBL/GenBank/DDBJ databases">
        <title>Completed PacBio SMRT sequence of Methylosinus trichosporium OB3b reveals presence of a third large plasmid.</title>
        <authorList>
            <person name="Charles T.C."/>
            <person name="Lynch M.D.J."/>
            <person name="Heil J.R."/>
            <person name="Cheng J."/>
        </authorList>
    </citation>
    <scope>NUCLEOTIDE SEQUENCE [LARGE SCALE GENOMIC DNA]</scope>
    <source>
        <strain evidence="3">OB3b</strain>
    </source>
</reference>
<dbReference type="GO" id="GO:0007165">
    <property type="term" value="P:signal transduction"/>
    <property type="evidence" value="ECO:0007669"/>
    <property type="project" value="InterPro"/>
</dbReference>
<name>A0A2D2D2E8_METT3</name>
<dbReference type="AlphaFoldDB" id="A0A2D2D2E8"/>
<gene>
    <name evidence="2" type="ORF">CQW49_15685</name>
</gene>